<gene>
    <name evidence="1" type="ORF">QF118_12240</name>
</gene>
<organism evidence="1 2">
    <name type="scientific">Tropicibacter oceani</name>
    <dbReference type="NCBI Taxonomy" id="3058420"/>
    <lineage>
        <taxon>Bacteria</taxon>
        <taxon>Pseudomonadati</taxon>
        <taxon>Pseudomonadota</taxon>
        <taxon>Alphaproteobacteria</taxon>
        <taxon>Rhodobacterales</taxon>
        <taxon>Roseobacteraceae</taxon>
        <taxon>Tropicibacter</taxon>
    </lineage>
</organism>
<name>A0ABY8QFB9_9RHOB</name>
<reference evidence="1 2" key="1">
    <citation type="submission" date="2023-05" db="EMBL/GenBank/DDBJ databases">
        <title>YMD87, complete Genome.</title>
        <authorList>
            <person name="Zhang J."/>
            <person name="Xu X."/>
        </authorList>
    </citation>
    <scope>NUCLEOTIDE SEQUENCE [LARGE SCALE GENOMIC DNA]</scope>
    <source>
        <strain evidence="1 2">YMD87</strain>
    </source>
</reference>
<dbReference type="RefSeq" id="WP_282299338.1">
    <property type="nucleotide sequence ID" value="NZ_CP124616.1"/>
</dbReference>
<proteinExistence type="predicted"/>
<accession>A0ABY8QFB9</accession>
<evidence type="ECO:0000313" key="1">
    <source>
        <dbReference type="EMBL" id="WGW02706.1"/>
    </source>
</evidence>
<evidence type="ECO:0000313" key="2">
    <source>
        <dbReference type="Proteomes" id="UP001241605"/>
    </source>
</evidence>
<dbReference type="Proteomes" id="UP001241605">
    <property type="component" value="Chromosome"/>
</dbReference>
<keyword evidence="2" id="KW-1185">Reference proteome</keyword>
<sequence>MSKSTCLSHVKEAETKRFAMEERMYGVVLWADARDKKAVIWCEDHGNLAFYSGSEPSAHNGEPLDAGDLIQFDLREEHDFRRARNLQRVDSGFAPGLPDKLRRSGKIGMPGNVVNFPKARAC</sequence>
<dbReference type="EMBL" id="CP124616">
    <property type="protein sequence ID" value="WGW02706.1"/>
    <property type="molecule type" value="Genomic_DNA"/>
</dbReference>
<protein>
    <submittedName>
        <fullName evidence="1">Uncharacterized protein</fullName>
    </submittedName>
</protein>